<reference evidence="1" key="1">
    <citation type="submission" date="2006-10" db="EMBL/GenBank/DDBJ databases">
        <authorList>
            <person name="Amadeo P."/>
            <person name="Zhao Q."/>
            <person name="Wortman J."/>
            <person name="Fraser-Liggett C."/>
            <person name="Carlton J."/>
        </authorList>
    </citation>
    <scope>NUCLEOTIDE SEQUENCE</scope>
    <source>
        <strain evidence="1">G3</strain>
    </source>
</reference>
<dbReference type="EMBL" id="DS113852">
    <property type="protein sequence ID" value="EAX94532.1"/>
    <property type="molecule type" value="Genomic_DNA"/>
</dbReference>
<proteinExistence type="predicted"/>
<sequence>MPVSSPELIGAISNAITSTECTAPSVTVQYTAYSLGASIIKPMVVQMKWDKPILELNSQILSEMVLNYAIVYGIPTVKNHPDKIVQYITSGAAVTLYFKLLARLLEDIDVVINDTNLILYEFFQKKIPSDVIFNGLKNIREYADNMSEICQYADMEIAILPSEFQITQTFDRFKAVIDNINTLCKLIETIINTYLRNPQQVVNYQVQYEKLHEITSTNVPVFTRLFSYLADQASSQYTPVFEENEFNSFCNYLKSLNDIVSKVVLVTFKITKYNPPSFPAIQQILDQLLVRFSIITIKMTSLMRFRGDYNDDIEEVEKAYKEIGQTIKSLYDSLTQTLATIPAPSSVLIGKRLNETFETLAQLLSPLTQKLNSVEESIHSDPRSSVFQFHSKSFETELVRKAHPFIKAQILLTWNLFNYQIPIEQVITECYNVESFFQSFNEAISKFISESNNTHLQKRYGRQRANIFYEYTQFVQSLYNLQQDIKSTSVRSFVAMCSIKLIFALCSLDNDQVIEDALDALRKGLAVKNAMIYSEEKNTVVKLLETVSVYVNPADKLAQTILAISIKMIIESADKIPQDIQPEDYEKVTHVLDQNYNIGLAMSAIQTSIPKTSQTQSLLSQLDIYSQIFMKFSHGYRVAIMMQTAHEGETLMRAMTQMLTSLNNTGEKTKALRESASDCVASLKNVLSKPPPYGVFYRNYMTDMFKLITSAYKEVTQMTWEFEQIFVDSNDSANIRNSIMTCNKCVENVIKTMPFVHRLFHENRLEVPALSGVIAKDSIEKCIQQIKHLQSDPVQNYVSAFNTVIKLIETSYDIGTFTGFKNIANSLKQNAELLDSVATRIALSGGTVNEDIKLALKGVEEAQKRLIPICEALEFELVSMQK</sequence>
<gene>
    <name evidence="1" type="ORF">TVAG_429740</name>
</gene>
<evidence type="ECO:0000313" key="2">
    <source>
        <dbReference type="Proteomes" id="UP000001542"/>
    </source>
</evidence>
<dbReference type="AlphaFoldDB" id="A2FKN4"/>
<dbReference type="KEGG" id="tva:4752268"/>
<dbReference type="VEuPathDB" id="TrichDB:TVAG_429740"/>
<dbReference type="Proteomes" id="UP000001542">
    <property type="component" value="Unassembled WGS sequence"/>
</dbReference>
<reference evidence="1" key="2">
    <citation type="journal article" date="2007" name="Science">
        <title>Draft genome sequence of the sexually transmitted pathogen Trichomonas vaginalis.</title>
        <authorList>
            <person name="Carlton J.M."/>
            <person name="Hirt R.P."/>
            <person name="Silva J.C."/>
            <person name="Delcher A.L."/>
            <person name="Schatz M."/>
            <person name="Zhao Q."/>
            <person name="Wortman J.R."/>
            <person name="Bidwell S.L."/>
            <person name="Alsmark U.C.M."/>
            <person name="Besteiro S."/>
            <person name="Sicheritz-Ponten T."/>
            <person name="Noel C.J."/>
            <person name="Dacks J.B."/>
            <person name="Foster P.G."/>
            <person name="Simillion C."/>
            <person name="Van de Peer Y."/>
            <person name="Miranda-Saavedra D."/>
            <person name="Barton G.J."/>
            <person name="Westrop G.D."/>
            <person name="Mueller S."/>
            <person name="Dessi D."/>
            <person name="Fiori P.L."/>
            <person name="Ren Q."/>
            <person name="Paulsen I."/>
            <person name="Zhang H."/>
            <person name="Bastida-Corcuera F.D."/>
            <person name="Simoes-Barbosa A."/>
            <person name="Brown M.T."/>
            <person name="Hayes R.D."/>
            <person name="Mukherjee M."/>
            <person name="Okumura C.Y."/>
            <person name="Schneider R."/>
            <person name="Smith A.J."/>
            <person name="Vanacova S."/>
            <person name="Villalvazo M."/>
            <person name="Haas B.J."/>
            <person name="Pertea M."/>
            <person name="Feldblyum T.V."/>
            <person name="Utterback T.R."/>
            <person name="Shu C.L."/>
            <person name="Osoegawa K."/>
            <person name="de Jong P.J."/>
            <person name="Hrdy I."/>
            <person name="Horvathova L."/>
            <person name="Zubacova Z."/>
            <person name="Dolezal P."/>
            <person name="Malik S.B."/>
            <person name="Logsdon J.M. Jr."/>
            <person name="Henze K."/>
            <person name="Gupta A."/>
            <person name="Wang C.C."/>
            <person name="Dunne R.L."/>
            <person name="Upcroft J.A."/>
            <person name="Upcroft P."/>
            <person name="White O."/>
            <person name="Salzberg S.L."/>
            <person name="Tang P."/>
            <person name="Chiu C.-H."/>
            <person name="Lee Y.-S."/>
            <person name="Embley T.M."/>
            <person name="Coombs G.H."/>
            <person name="Mottram J.C."/>
            <person name="Tachezy J."/>
            <person name="Fraser-Liggett C.M."/>
            <person name="Johnson P.J."/>
        </authorList>
    </citation>
    <scope>NUCLEOTIDE SEQUENCE [LARGE SCALE GENOMIC DNA]</scope>
    <source>
        <strain evidence="1">G3</strain>
    </source>
</reference>
<accession>A2FKN4</accession>
<dbReference type="VEuPathDB" id="TrichDB:TVAGG3_0403230"/>
<keyword evidence="2" id="KW-1185">Reference proteome</keyword>
<organism evidence="1 2">
    <name type="scientific">Trichomonas vaginalis (strain ATCC PRA-98 / G3)</name>
    <dbReference type="NCBI Taxonomy" id="412133"/>
    <lineage>
        <taxon>Eukaryota</taxon>
        <taxon>Metamonada</taxon>
        <taxon>Parabasalia</taxon>
        <taxon>Trichomonadida</taxon>
        <taxon>Trichomonadidae</taxon>
        <taxon>Trichomonas</taxon>
    </lineage>
</organism>
<name>A2FKN4_TRIV3</name>
<dbReference type="RefSeq" id="XP_001307462.1">
    <property type="nucleotide sequence ID" value="XM_001307461.1"/>
</dbReference>
<evidence type="ECO:0000313" key="1">
    <source>
        <dbReference type="EMBL" id="EAX94532.1"/>
    </source>
</evidence>
<protein>
    <submittedName>
        <fullName evidence="1">Uncharacterized protein</fullName>
    </submittedName>
</protein>
<dbReference type="InParanoid" id="A2FKN4"/>